<comment type="similarity">
    <text evidence="12">Belongs to the helicase family. PriA subfamily.</text>
</comment>
<dbReference type="GO" id="GO:0006270">
    <property type="term" value="P:DNA replication initiation"/>
    <property type="evidence" value="ECO:0007669"/>
    <property type="project" value="TreeGrafter"/>
</dbReference>
<dbReference type="SMART" id="SM00487">
    <property type="entry name" value="DEXDc"/>
    <property type="match status" value="1"/>
</dbReference>
<comment type="catalytic activity">
    <reaction evidence="12">
        <text>Couples ATP hydrolysis with the unwinding of duplex DNA by translocating in the 3'-5' direction.</text>
        <dbReference type="EC" id="5.6.2.4"/>
    </reaction>
</comment>
<dbReference type="GO" id="GO:0006310">
    <property type="term" value="P:DNA recombination"/>
    <property type="evidence" value="ECO:0007669"/>
    <property type="project" value="InterPro"/>
</dbReference>
<keyword evidence="1 12" id="KW-0639">Primosome</keyword>
<dbReference type="Proteomes" id="UP000215244">
    <property type="component" value="Chromosome"/>
</dbReference>
<feature type="binding site" evidence="12">
    <location>
        <position position="551"/>
    </location>
    <ligand>
        <name>Zn(2+)</name>
        <dbReference type="ChEBI" id="CHEBI:29105"/>
        <label>2</label>
    </ligand>
</feature>
<dbReference type="CDD" id="cd18804">
    <property type="entry name" value="SF2_C_priA"/>
    <property type="match status" value="1"/>
</dbReference>
<dbReference type="GO" id="GO:0043138">
    <property type="term" value="F:3'-5' DNA helicase activity"/>
    <property type="evidence" value="ECO:0007669"/>
    <property type="project" value="UniProtKB-EC"/>
</dbReference>
<dbReference type="InterPro" id="IPR011545">
    <property type="entry name" value="DEAD/DEAH_box_helicase_dom"/>
</dbReference>
<dbReference type="InterPro" id="IPR005259">
    <property type="entry name" value="PriA"/>
</dbReference>
<feature type="binding site" evidence="12">
    <location>
        <position position="527"/>
    </location>
    <ligand>
        <name>Zn(2+)</name>
        <dbReference type="ChEBI" id="CHEBI:29105"/>
        <label>1</label>
    </ligand>
</feature>
<evidence type="ECO:0000256" key="11">
    <source>
        <dbReference type="ARBA" id="ARBA00048988"/>
    </source>
</evidence>
<reference evidence="13 14" key="1">
    <citation type="submission" date="2017-08" db="EMBL/GenBank/DDBJ databases">
        <title>The complete genome sequence of Maribacter sp. B1, isolated from deep-sea sediment.</title>
        <authorList>
            <person name="Wu Y.-H."/>
            <person name="Cheng H."/>
            <person name="Xu X.-W."/>
        </authorList>
    </citation>
    <scope>NUCLEOTIDE SEQUENCE [LARGE SCALE GENOMIC DNA]</scope>
    <source>
        <strain evidence="13 14">B1</strain>
    </source>
</reference>
<feature type="binding site" evidence="12">
    <location>
        <position position="567"/>
    </location>
    <ligand>
        <name>Zn(2+)</name>
        <dbReference type="ChEBI" id="CHEBI:29105"/>
        <label>1</label>
    </ligand>
</feature>
<dbReference type="EC" id="5.6.2.4" evidence="12"/>
<dbReference type="GO" id="GO:0016887">
    <property type="term" value="F:ATP hydrolysis activity"/>
    <property type="evidence" value="ECO:0007669"/>
    <property type="project" value="RHEA"/>
</dbReference>
<evidence type="ECO:0000256" key="7">
    <source>
        <dbReference type="ARBA" id="ARBA00022833"/>
    </source>
</evidence>
<proteinExistence type="inferred from homology"/>
<comment type="subunit">
    <text evidence="12">Component of the replication restart primosome.</text>
</comment>
<dbReference type="Gene3D" id="3.40.50.300">
    <property type="entry name" value="P-loop containing nucleotide triphosphate hydrolases"/>
    <property type="match status" value="2"/>
</dbReference>
<dbReference type="InterPro" id="IPR042115">
    <property type="entry name" value="PriA_3primeBD_sf"/>
</dbReference>
<dbReference type="EMBL" id="CP022957">
    <property type="protein sequence ID" value="ASV32760.1"/>
    <property type="molecule type" value="Genomic_DNA"/>
</dbReference>
<dbReference type="GO" id="GO:0006269">
    <property type="term" value="P:DNA replication, synthesis of primer"/>
    <property type="evidence" value="ECO:0007669"/>
    <property type="project" value="UniProtKB-KW"/>
</dbReference>
<dbReference type="PROSITE" id="PS51194">
    <property type="entry name" value="HELICASE_CTER"/>
    <property type="match status" value="1"/>
</dbReference>
<dbReference type="CDD" id="cd17929">
    <property type="entry name" value="DEXHc_priA"/>
    <property type="match status" value="1"/>
</dbReference>
<dbReference type="Pfam" id="PF00270">
    <property type="entry name" value="DEAD"/>
    <property type="match status" value="1"/>
</dbReference>
<dbReference type="Pfam" id="PF18074">
    <property type="entry name" value="PriA_C"/>
    <property type="match status" value="1"/>
</dbReference>
<keyword evidence="6 12" id="KW-0347">Helicase</keyword>
<dbReference type="PROSITE" id="PS51192">
    <property type="entry name" value="HELICASE_ATP_BIND_1"/>
    <property type="match status" value="1"/>
</dbReference>
<dbReference type="InterPro" id="IPR014001">
    <property type="entry name" value="Helicase_ATP-bd"/>
</dbReference>
<dbReference type="Pfam" id="PF17764">
    <property type="entry name" value="PriA_3primeBD"/>
    <property type="match status" value="1"/>
</dbReference>
<dbReference type="InterPro" id="IPR001650">
    <property type="entry name" value="Helicase_C-like"/>
</dbReference>
<evidence type="ECO:0000256" key="6">
    <source>
        <dbReference type="ARBA" id="ARBA00022806"/>
    </source>
</evidence>
<accession>A0A223VC06</accession>
<keyword evidence="4 12" id="KW-0547">Nucleotide-binding</keyword>
<evidence type="ECO:0000256" key="2">
    <source>
        <dbReference type="ARBA" id="ARBA00022705"/>
    </source>
</evidence>
<dbReference type="GO" id="GO:0008270">
    <property type="term" value="F:zinc ion binding"/>
    <property type="evidence" value="ECO:0007669"/>
    <property type="project" value="UniProtKB-UniRule"/>
</dbReference>
<evidence type="ECO:0000256" key="3">
    <source>
        <dbReference type="ARBA" id="ARBA00022723"/>
    </source>
</evidence>
<feature type="binding site" evidence="12">
    <location>
        <position position="533"/>
    </location>
    <ligand>
        <name>Zn(2+)</name>
        <dbReference type="ChEBI" id="CHEBI:29105"/>
        <label>2</label>
    </ligand>
</feature>
<dbReference type="InterPro" id="IPR041222">
    <property type="entry name" value="PriA_3primeBD"/>
</dbReference>
<protein>
    <recommendedName>
        <fullName evidence="12">Replication restart protein PriA</fullName>
    </recommendedName>
    <alternativeName>
        <fullName evidence="12">ATP-dependent DNA helicase PriA</fullName>
        <ecNumber evidence="12">5.6.2.4</ecNumber>
    </alternativeName>
    <alternativeName>
        <fullName evidence="12">DNA 3'-5' helicase PriA</fullName>
    </alternativeName>
</protein>
<dbReference type="Pfam" id="PF00271">
    <property type="entry name" value="Helicase_C"/>
    <property type="match status" value="1"/>
</dbReference>
<sequence>MEYFVNVILPIPLERHFTYSVTPEEAKVLEPGMRVSVPFGKSKIYTALVLKVHNNPPEVYEAKEIDQILDEFPIVNSIQLQHWEWIANYYMCTLGEVMRSALPSAFLLESETLILRNSEADVDENQLKDDEFLVYEALQHQSILKVHEVSAIVERKNVLPVLNRLLDKNIIYLKEEVYEQYKPKLVKYVKLGKEYLSDQALEALLETLSRAPKQSQVVLSLFQLQGNNKKPISVADLEKYSNSSKAVIGALVEKGILEEYYIQKDRINYEGGENSEIKKLNEYQLQALADIQSSFKNDKVTLLKGVTSSGKTEVYVKLISDYIDKGKQILYLLPEIALTTQLISRLQDYFGERISVFHSKYNIQERVEVWNNVLKEAPKAQIVIGARSSLFLPFNNLGLIIVDEEHEGSFKQFDPAPRYHARDAAIVLANLHKSQILLGSATPSIESYYNARQGKYGYAEINRRFGNVLMPDMELVDFKEALRKKRVKGHFSERLLEEIEESLGNGEQIILFQNRRGFAPVLECLTCGHTPQCSNCDVTLTYHQYKKQLRCHYCGYHTALPESCEACGSPELDTKGFGTEQVEGEVNKLFPEAKVGRMDLDTTRGKHAYEKIITAFEQQEMDILVGTQMLTKGLDFRNVSLVGVMNADSLLNFPDYRAHERTFQMLTQVSGRAGRTQKRGKVIIQTYNPYHQILKQVTTGDYETMFMEQVYEREQYKYPPLNRIIKITFKHKNYNTLNEAAEWFSGALRTHFGGTVLGPEFPPISRIRNQYLKNILVKIDKSESLGKTKRNIRRIEKSFNSISMYRSVRVIYNVDHI</sequence>
<keyword evidence="5 12" id="KW-0378">Hydrolase</keyword>
<evidence type="ECO:0000256" key="1">
    <source>
        <dbReference type="ARBA" id="ARBA00022515"/>
    </source>
</evidence>
<gene>
    <name evidence="12 13" type="primary">priA</name>
    <name evidence="13" type="ORF">CJ263_17865</name>
</gene>
<dbReference type="InterPro" id="IPR041236">
    <property type="entry name" value="PriA_C"/>
</dbReference>
<dbReference type="InterPro" id="IPR040498">
    <property type="entry name" value="PriA_CRR"/>
</dbReference>
<dbReference type="FunFam" id="3.40.50.300:FF:000489">
    <property type="entry name" value="Primosome assembly protein PriA"/>
    <property type="match status" value="1"/>
</dbReference>
<feature type="binding site" evidence="12">
    <location>
        <position position="554"/>
    </location>
    <ligand>
        <name>Zn(2+)</name>
        <dbReference type="ChEBI" id="CHEBI:29105"/>
        <label>2</label>
    </ligand>
</feature>
<comment type="catalytic activity">
    <reaction evidence="11 12">
        <text>ATP + H2O = ADP + phosphate + H(+)</text>
        <dbReference type="Rhea" id="RHEA:13065"/>
        <dbReference type="ChEBI" id="CHEBI:15377"/>
        <dbReference type="ChEBI" id="CHEBI:15378"/>
        <dbReference type="ChEBI" id="CHEBI:30616"/>
        <dbReference type="ChEBI" id="CHEBI:43474"/>
        <dbReference type="ChEBI" id="CHEBI:456216"/>
        <dbReference type="EC" id="5.6.2.4"/>
    </reaction>
</comment>
<evidence type="ECO:0000256" key="10">
    <source>
        <dbReference type="ARBA" id="ARBA00023235"/>
    </source>
</evidence>
<dbReference type="HAMAP" id="MF_00983">
    <property type="entry name" value="PriA"/>
    <property type="match status" value="1"/>
</dbReference>
<evidence type="ECO:0000313" key="14">
    <source>
        <dbReference type="Proteomes" id="UP000215244"/>
    </source>
</evidence>
<organism evidence="13 14">
    <name type="scientific">Maribacter cobaltidurans</name>
    <dbReference type="NCBI Taxonomy" id="1178778"/>
    <lineage>
        <taxon>Bacteria</taxon>
        <taxon>Pseudomonadati</taxon>
        <taxon>Bacteroidota</taxon>
        <taxon>Flavobacteriia</taxon>
        <taxon>Flavobacteriales</taxon>
        <taxon>Flavobacteriaceae</taxon>
        <taxon>Maribacter</taxon>
    </lineage>
</organism>
<dbReference type="AlphaFoldDB" id="A0A223VC06"/>
<dbReference type="GO" id="GO:0006302">
    <property type="term" value="P:double-strand break repair"/>
    <property type="evidence" value="ECO:0007669"/>
    <property type="project" value="InterPro"/>
</dbReference>
<keyword evidence="3 12" id="KW-0479">Metal-binding</keyword>
<evidence type="ECO:0000256" key="12">
    <source>
        <dbReference type="HAMAP-Rule" id="MF_00983"/>
    </source>
</evidence>
<dbReference type="PANTHER" id="PTHR30580">
    <property type="entry name" value="PRIMOSOMAL PROTEIN N"/>
    <property type="match status" value="1"/>
</dbReference>
<comment type="function">
    <text evidence="12">Initiates the restart of stalled replication forks, which reloads the replicative helicase on sites other than the origin of replication. Recognizes and binds to abandoned replication forks and remodels them to uncover a helicase loading site. Promotes assembly of the primosome at these replication forks.</text>
</comment>
<comment type="cofactor">
    <cofactor evidence="12">
        <name>Zn(2+)</name>
        <dbReference type="ChEBI" id="CHEBI:29105"/>
    </cofactor>
    <text evidence="12">Binds 2 zinc ions per subunit.</text>
</comment>
<dbReference type="FunFam" id="3.40.1440.60:FF:000001">
    <property type="entry name" value="Primosomal protein N"/>
    <property type="match status" value="1"/>
</dbReference>
<dbReference type="KEGG" id="marb:CJ263_17865"/>
<feature type="binding site" evidence="12">
    <location>
        <position position="564"/>
    </location>
    <ligand>
        <name>Zn(2+)</name>
        <dbReference type="ChEBI" id="CHEBI:29105"/>
        <label>1</label>
    </ligand>
</feature>
<dbReference type="RefSeq" id="WP_094999302.1">
    <property type="nucleotide sequence ID" value="NZ_BMJL01000005.1"/>
</dbReference>
<dbReference type="GO" id="GO:0003677">
    <property type="term" value="F:DNA binding"/>
    <property type="evidence" value="ECO:0007669"/>
    <property type="project" value="UniProtKB-UniRule"/>
</dbReference>
<evidence type="ECO:0000256" key="9">
    <source>
        <dbReference type="ARBA" id="ARBA00023125"/>
    </source>
</evidence>
<keyword evidence="9 12" id="KW-0238">DNA-binding</keyword>
<name>A0A223VC06_9FLAO</name>
<keyword evidence="7 12" id="KW-0862">Zinc</keyword>
<dbReference type="GO" id="GO:1990077">
    <property type="term" value="C:primosome complex"/>
    <property type="evidence" value="ECO:0007669"/>
    <property type="project" value="UniProtKB-UniRule"/>
</dbReference>
<dbReference type="NCBIfam" id="TIGR00595">
    <property type="entry name" value="priA"/>
    <property type="match status" value="1"/>
</dbReference>
<dbReference type="GO" id="GO:0005524">
    <property type="term" value="F:ATP binding"/>
    <property type="evidence" value="ECO:0007669"/>
    <property type="project" value="UniProtKB-UniRule"/>
</dbReference>
<evidence type="ECO:0000256" key="4">
    <source>
        <dbReference type="ARBA" id="ARBA00022741"/>
    </source>
</evidence>
<dbReference type="InterPro" id="IPR027417">
    <property type="entry name" value="P-loop_NTPase"/>
</dbReference>
<dbReference type="Gene3D" id="3.40.1440.60">
    <property type="entry name" value="PriA, 3(prime) DNA-binding domain"/>
    <property type="match status" value="1"/>
</dbReference>
<evidence type="ECO:0000313" key="13">
    <source>
        <dbReference type="EMBL" id="ASV32760.1"/>
    </source>
</evidence>
<dbReference type="SUPFAM" id="SSF52540">
    <property type="entry name" value="P-loop containing nucleoside triphosphate hydrolases"/>
    <property type="match status" value="2"/>
</dbReference>
<keyword evidence="2 12" id="KW-0235">DNA replication</keyword>
<dbReference type="OrthoDB" id="9759544at2"/>
<keyword evidence="14" id="KW-1185">Reference proteome</keyword>
<evidence type="ECO:0000256" key="8">
    <source>
        <dbReference type="ARBA" id="ARBA00022840"/>
    </source>
</evidence>
<dbReference type="Pfam" id="PF18319">
    <property type="entry name" value="Zn_ribbon_PriA"/>
    <property type="match status" value="1"/>
</dbReference>
<evidence type="ECO:0000256" key="5">
    <source>
        <dbReference type="ARBA" id="ARBA00022801"/>
    </source>
</evidence>
<keyword evidence="8 12" id="KW-0067">ATP-binding</keyword>
<keyword evidence="10 12" id="KW-0413">Isomerase</keyword>
<dbReference type="SMART" id="SM00490">
    <property type="entry name" value="HELICc"/>
    <property type="match status" value="1"/>
</dbReference>
<feature type="binding site" evidence="12">
    <location>
        <position position="536"/>
    </location>
    <ligand>
        <name>Zn(2+)</name>
        <dbReference type="ChEBI" id="CHEBI:29105"/>
        <label>2</label>
    </ligand>
</feature>
<feature type="binding site" evidence="12">
    <location>
        <position position="524"/>
    </location>
    <ligand>
        <name>Zn(2+)</name>
        <dbReference type="ChEBI" id="CHEBI:29105"/>
        <label>1</label>
    </ligand>
</feature>
<dbReference type="PANTHER" id="PTHR30580:SF0">
    <property type="entry name" value="PRIMOSOMAL PROTEIN N"/>
    <property type="match status" value="1"/>
</dbReference>